<keyword evidence="2" id="KW-0472">Membrane</keyword>
<gene>
    <name evidence="3" type="ORF">F2P56_031580</name>
</gene>
<evidence type="ECO:0000256" key="1">
    <source>
        <dbReference type="SAM" id="MobiDB-lite"/>
    </source>
</evidence>
<reference evidence="3" key="2">
    <citation type="submission" date="2020-03" db="EMBL/GenBank/DDBJ databases">
        <title>Walnut 2.0.</title>
        <authorList>
            <person name="Marrano A."/>
            <person name="Britton M."/>
            <person name="Zimin A.V."/>
            <person name="Zaini P.A."/>
            <person name="Workman R."/>
            <person name="Puiu D."/>
            <person name="Bianco L."/>
            <person name="Allen B.J."/>
            <person name="Troggio M."/>
            <person name="Leslie C.A."/>
            <person name="Timp W."/>
            <person name="Dendekar A."/>
            <person name="Salzberg S.L."/>
            <person name="Neale D.B."/>
        </authorList>
    </citation>
    <scope>NUCLEOTIDE SEQUENCE</scope>
    <source>
        <tissue evidence="3">Leaves</tissue>
    </source>
</reference>
<feature type="compositionally biased region" description="Basic residues" evidence="1">
    <location>
        <begin position="162"/>
        <end position="172"/>
    </location>
</feature>
<dbReference type="AlphaFoldDB" id="A0A833U828"/>
<keyword evidence="2" id="KW-0812">Transmembrane</keyword>
<evidence type="ECO:0000313" key="4">
    <source>
        <dbReference type="Proteomes" id="UP000619265"/>
    </source>
</evidence>
<name>A0A833U828_JUGRE</name>
<dbReference type="Proteomes" id="UP000619265">
    <property type="component" value="Unassembled WGS sequence"/>
</dbReference>
<feature type="region of interest" description="Disordered" evidence="1">
    <location>
        <begin position="137"/>
        <end position="172"/>
    </location>
</feature>
<evidence type="ECO:0008006" key="5">
    <source>
        <dbReference type="Google" id="ProtNLM"/>
    </source>
</evidence>
<protein>
    <recommendedName>
        <fullName evidence="5">Transmembrane protein</fullName>
    </recommendedName>
</protein>
<dbReference type="Gramene" id="Jr14_00990_p1">
    <property type="protein sequence ID" value="cds.Jr14_00990_p1"/>
    <property type="gene ID" value="Jr14_00990"/>
</dbReference>
<feature type="transmembrane region" description="Helical" evidence="2">
    <location>
        <begin position="45"/>
        <end position="65"/>
    </location>
</feature>
<organism evidence="3 4">
    <name type="scientific">Juglans regia</name>
    <name type="common">English walnut</name>
    <dbReference type="NCBI Taxonomy" id="51240"/>
    <lineage>
        <taxon>Eukaryota</taxon>
        <taxon>Viridiplantae</taxon>
        <taxon>Streptophyta</taxon>
        <taxon>Embryophyta</taxon>
        <taxon>Tracheophyta</taxon>
        <taxon>Spermatophyta</taxon>
        <taxon>Magnoliopsida</taxon>
        <taxon>eudicotyledons</taxon>
        <taxon>Gunneridae</taxon>
        <taxon>Pentapetalae</taxon>
        <taxon>rosids</taxon>
        <taxon>fabids</taxon>
        <taxon>Fagales</taxon>
        <taxon>Juglandaceae</taxon>
        <taxon>Juglans</taxon>
    </lineage>
</organism>
<evidence type="ECO:0000256" key="2">
    <source>
        <dbReference type="SAM" id="Phobius"/>
    </source>
</evidence>
<feature type="compositionally biased region" description="Basic and acidic residues" evidence="1">
    <location>
        <begin position="137"/>
        <end position="153"/>
    </location>
</feature>
<accession>A0A833U828</accession>
<keyword evidence="2" id="KW-1133">Transmembrane helix</keyword>
<reference evidence="3" key="1">
    <citation type="submission" date="2015-10" db="EMBL/GenBank/DDBJ databases">
        <authorList>
            <person name="Martinez-Garcia P.J."/>
            <person name="Crepeau M.W."/>
            <person name="Puiu D."/>
            <person name="Gonzalez-Ibeas D."/>
            <person name="Whalen J."/>
            <person name="Stevens K."/>
            <person name="Paul R."/>
            <person name="Butterfield T."/>
            <person name="Britton M."/>
            <person name="Reagan R."/>
            <person name="Chakraborty S."/>
            <person name="Walawage S.L."/>
            <person name="Vasquez-Gross H.A."/>
            <person name="Cardeno C."/>
            <person name="Famula R."/>
            <person name="Pratt K."/>
            <person name="Kuruganti S."/>
            <person name="Aradhya M.K."/>
            <person name="Leslie C.A."/>
            <person name="Dandekar A.M."/>
            <person name="Salzberg S.L."/>
            <person name="Wegrzyn J.L."/>
            <person name="Langley C.H."/>
            <person name="Neale D.B."/>
        </authorList>
    </citation>
    <scope>NUCLEOTIDE SEQUENCE</scope>
    <source>
        <tissue evidence="3">Leaves</tissue>
    </source>
</reference>
<sequence length="172" mass="19794">MNCLCNVKRRLLNHFVKSNRVKNEFCSFSTRNSLGTAITQLGRHIVAAAGSTAMWVVVVVVVGVSRRVVVHAASLGAVRMKSCGNSHPNIQQLHKLGHGDEYYIRILYMNMNMNMYMNMYLCLFDLTLSLFFPFGGERKKREREREKEEKENGGRGMEQKGCVRKRPKRRRP</sequence>
<comment type="caution">
    <text evidence="3">The sequence shown here is derived from an EMBL/GenBank/DDBJ whole genome shotgun (WGS) entry which is preliminary data.</text>
</comment>
<feature type="transmembrane region" description="Helical" evidence="2">
    <location>
        <begin position="115"/>
        <end position="135"/>
    </location>
</feature>
<proteinExistence type="predicted"/>
<dbReference type="EMBL" id="LIHL02000014">
    <property type="protein sequence ID" value="KAF5445905.1"/>
    <property type="molecule type" value="Genomic_DNA"/>
</dbReference>
<evidence type="ECO:0000313" key="3">
    <source>
        <dbReference type="EMBL" id="KAF5445905.1"/>
    </source>
</evidence>